<proteinExistence type="predicted"/>
<dbReference type="PANTHER" id="PTHR36966">
    <property type="entry name" value="REP-ASSOCIATED TYROSINE TRANSPOSASE"/>
    <property type="match status" value="1"/>
</dbReference>
<dbReference type="SMART" id="SM01321">
    <property type="entry name" value="Y1_Tnp"/>
    <property type="match status" value="1"/>
</dbReference>
<dbReference type="InterPro" id="IPR036515">
    <property type="entry name" value="Transposase_17_sf"/>
</dbReference>
<dbReference type="GO" id="GO:0043565">
    <property type="term" value="F:sequence-specific DNA binding"/>
    <property type="evidence" value="ECO:0007669"/>
    <property type="project" value="TreeGrafter"/>
</dbReference>
<dbReference type="Gene3D" id="3.30.70.1290">
    <property type="entry name" value="Transposase IS200-like"/>
    <property type="match status" value="1"/>
</dbReference>
<dbReference type="NCBIfam" id="NF047646">
    <property type="entry name" value="REP_Tyr_transpos"/>
    <property type="match status" value="1"/>
</dbReference>
<evidence type="ECO:0000313" key="3">
    <source>
        <dbReference type="EMBL" id="ADW69541.1"/>
    </source>
</evidence>
<evidence type="ECO:0000256" key="1">
    <source>
        <dbReference type="SAM" id="MobiDB-lite"/>
    </source>
</evidence>
<name>E8WVL2_GRATM</name>
<dbReference type="AlphaFoldDB" id="E8WVL2"/>
<feature type="domain" description="Transposase IS200-like" evidence="2">
    <location>
        <begin position="6"/>
        <end position="117"/>
    </location>
</feature>
<dbReference type="OrthoDB" id="129261at2"/>
<dbReference type="HOGENOM" id="CLU_068226_2_2_0"/>
<dbReference type="EMBL" id="CP002480">
    <property type="protein sequence ID" value="ADW69541.1"/>
    <property type="molecule type" value="Genomic_DNA"/>
</dbReference>
<dbReference type="SUPFAM" id="SSF143422">
    <property type="entry name" value="Transposase IS200-like"/>
    <property type="match status" value="1"/>
</dbReference>
<dbReference type="GO" id="GO:0004803">
    <property type="term" value="F:transposase activity"/>
    <property type="evidence" value="ECO:0007669"/>
    <property type="project" value="InterPro"/>
</dbReference>
<sequence>MFLAPQELRTYFITTVTADRHRLFQLDRNATLLLNILETHRLKQTYALHAFVLMPDHVHLLLTPSPLISLEKSMQLIKGGFSFQLKSGKEVWARSYDSRRIEDRESFLNHETYTHLNPVKSKLSPTPAAYPYSSAALPHRTDPPPSHFR</sequence>
<keyword evidence="4" id="KW-1185">Reference proteome</keyword>
<gene>
    <name evidence="3" type="ordered locus">AciX9_2509</name>
</gene>
<reference evidence="4" key="1">
    <citation type="submission" date="2011-01" db="EMBL/GenBank/DDBJ databases">
        <title>Complete sequence of chromosome of Acidobacterium sp. MP5ACTX9.</title>
        <authorList>
            <consortium name="US DOE Joint Genome Institute"/>
            <person name="Lucas S."/>
            <person name="Copeland A."/>
            <person name="Lapidus A."/>
            <person name="Cheng J.-F."/>
            <person name="Goodwin L."/>
            <person name="Pitluck S."/>
            <person name="Teshima H."/>
            <person name="Detter J.C."/>
            <person name="Han C."/>
            <person name="Tapia R."/>
            <person name="Land M."/>
            <person name="Hauser L."/>
            <person name="Kyrpides N."/>
            <person name="Ivanova N."/>
            <person name="Ovchinnikova G."/>
            <person name="Pagani I."/>
            <person name="Rawat S.R."/>
            <person name="Mannisto M."/>
            <person name="Haggblom M.M."/>
            <person name="Woyke T."/>
        </authorList>
    </citation>
    <scope>NUCLEOTIDE SEQUENCE [LARGE SCALE GENOMIC DNA]</scope>
    <source>
        <strain evidence="4">MP5ACTX9</strain>
    </source>
</reference>
<dbReference type="Pfam" id="PF01797">
    <property type="entry name" value="Y1_Tnp"/>
    <property type="match status" value="1"/>
</dbReference>
<evidence type="ECO:0000259" key="2">
    <source>
        <dbReference type="SMART" id="SM01321"/>
    </source>
</evidence>
<dbReference type="PaxDb" id="1198114-AciX9_2509"/>
<dbReference type="RefSeq" id="WP_013580856.1">
    <property type="nucleotide sequence ID" value="NC_015064.1"/>
</dbReference>
<evidence type="ECO:0000313" key="4">
    <source>
        <dbReference type="Proteomes" id="UP000000343"/>
    </source>
</evidence>
<dbReference type="eggNOG" id="COG1943">
    <property type="taxonomic scope" value="Bacteria"/>
</dbReference>
<dbReference type="Proteomes" id="UP000000343">
    <property type="component" value="Chromosome"/>
</dbReference>
<feature type="compositionally biased region" description="Low complexity" evidence="1">
    <location>
        <begin position="123"/>
        <end position="138"/>
    </location>
</feature>
<dbReference type="GO" id="GO:0006313">
    <property type="term" value="P:DNA transposition"/>
    <property type="evidence" value="ECO:0007669"/>
    <property type="project" value="InterPro"/>
</dbReference>
<dbReference type="KEGG" id="acm:AciX9_2509"/>
<dbReference type="PANTHER" id="PTHR36966:SF1">
    <property type="entry name" value="REP-ASSOCIATED TYROSINE TRANSPOSASE"/>
    <property type="match status" value="1"/>
</dbReference>
<protein>
    <recommendedName>
        <fullName evidence="2">Transposase IS200-like domain-containing protein</fullName>
    </recommendedName>
</protein>
<feature type="region of interest" description="Disordered" evidence="1">
    <location>
        <begin position="118"/>
        <end position="149"/>
    </location>
</feature>
<dbReference type="InterPro" id="IPR052715">
    <property type="entry name" value="RAYT_transposase"/>
</dbReference>
<dbReference type="InterPro" id="IPR002686">
    <property type="entry name" value="Transposase_17"/>
</dbReference>
<accession>E8WVL2</accession>
<organism evidence="4">
    <name type="scientific">Granulicella tundricola (strain ATCC BAA-1859 / DSM 23138 / MP5ACTX9)</name>
    <dbReference type="NCBI Taxonomy" id="1198114"/>
    <lineage>
        <taxon>Bacteria</taxon>
        <taxon>Pseudomonadati</taxon>
        <taxon>Acidobacteriota</taxon>
        <taxon>Terriglobia</taxon>
        <taxon>Terriglobales</taxon>
        <taxon>Acidobacteriaceae</taxon>
        <taxon>Granulicella</taxon>
    </lineage>
</organism>